<evidence type="ECO:0000256" key="1">
    <source>
        <dbReference type="ARBA" id="ARBA00001947"/>
    </source>
</evidence>
<comment type="caution">
    <text evidence="6">The sequence shown here is derived from an EMBL/GenBank/DDBJ whole genome shotgun (WGS) entry which is preliminary data.</text>
</comment>
<dbReference type="GO" id="GO:0008270">
    <property type="term" value="F:zinc ion binding"/>
    <property type="evidence" value="ECO:0007669"/>
    <property type="project" value="TreeGrafter"/>
</dbReference>
<dbReference type="FunCoup" id="A0A6L2PC96">
    <property type="interactions" value="376"/>
</dbReference>
<dbReference type="PANTHER" id="PTHR11271">
    <property type="entry name" value="GUANINE DEAMINASE"/>
    <property type="match status" value="1"/>
</dbReference>
<dbReference type="InterPro" id="IPR011059">
    <property type="entry name" value="Metal-dep_hydrolase_composite"/>
</dbReference>
<accession>A0A6L2PC96</accession>
<dbReference type="InterPro" id="IPR032466">
    <property type="entry name" value="Metal_Hydrolase"/>
</dbReference>
<evidence type="ECO:0000259" key="5">
    <source>
        <dbReference type="Pfam" id="PF01979"/>
    </source>
</evidence>
<sequence>MVYMISEVTGGNDVGYKLCNKRFIIVGPVVHSEDITHLTVFDCGLIAVVDGKIVAVEETANNLAKIQQEHSICDDFVYHLVEGEFLMPGFIDTHIHAPQYPNVGLGYDKQLLDWLSTYTFPLEKKFSDLSFAAKVYEAIVKKTLVSGTTTAVYFATIHFDSTVLLADIVAAQGQRAFIGKVNMNYNTPEGYGETTEESFQMTEKFIKQLKELQNNLVQPIITPRFALSCDMPLMMRLGELASRCNVHIQTVLAHGVYLTDDELQVLAARGSSVSHCPNSNTSLKSGLCDVRRLLDAGIKVGLGTDVSGGFSPSVLDAIRNALDVSIHISFGKGEDYAPLTYREVFYLATLGGATAVALDDQVGNFKVGKYFDALTVNMKNPGPVDVLEQYDTESLVQKFLYTGDDRNISKVYVAGCQVK</sequence>
<dbReference type="EMBL" id="BLKM01003940">
    <property type="protein sequence ID" value="GFG30153.1"/>
    <property type="molecule type" value="Genomic_DNA"/>
</dbReference>
<dbReference type="AlphaFoldDB" id="A0A6L2PC96"/>
<dbReference type="GO" id="GO:0005829">
    <property type="term" value="C:cytosol"/>
    <property type="evidence" value="ECO:0007669"/>
    <property type="project" value="TreeGrafter"/>
</dbReference>
<keyword evidence="4" id="KW-0862">Zinc</keyword>
<keyword evidence="7" id="KW-1185">Reference proteome</keyword>
<dbReference type="Gene3D" id="2.30.40.10">
    <property type="entry name" value="Urease, subunit C, domain 1"/>
    <property type="match status" value="1"/>
</dbReference>
<dbReference type="Proteomes" id="UP000502823">
    <property type="component" value="Unassembled WGS sequence"/>
</dbReference>
<evidence type="ECO:0000256" key="2">
    <source>
        <dbReference type="ARBA" id="ARBA00022723"/>
    </source>
</evidence>
<evidence type="ECO:0000256" key="4">
    <source>
        <dbReference type="ARBA" id="ARBA00022833"/>
    </source>
</evidence>
<proteinExistence type="predicted"/>
<evidence type="ECO:0000313" key="7">
    <source>
        <dbReference type="Proteomes" id="UP000502823"/>
    </source>
</evidence>
<dbReference type="PANTHER" id="PTHR11271:SF6">
    <property type="entry name" value="GUANINE DEAMINASE"/>
    <property type="match status" value="1"/>
</dbReference>
<comment type="cofactor">
    <cofactor evidence="1">
        <name>Zn(2+)</name>
        <dbReference type="ChEBI" id="CHEBI:29105"/>
    </cofactor>
</comment>
<reference evidence="7" key="1">
    <citation type="submission" date="2020-01" db="EMBL/GenBank/DDBJ databases">
        <title>Draft genome sequence of the Termite Coptotermes fromosanus.</title>
        <authorList>
            <person name="Itakura S."/>
            <person name="Yosikawa Y."/>
            <person name="Umezawa K."/>
        </authorList>
    </citation>
    <scope>NUCLEOTIDE SEQUENCE [LARGE SCALE GENOMIC DNA]</scope>
</reference>
<organism evidence="6 7">
    <name type="scientific">Coptotermes formosanus</name>
    <name type="common">Formosan subterranean termite</name>
    <dbReference type="NCBI Taxonomy" id="36987"/>
    <lineage>
        <taxon>Eukaryota</taxon>
        <taxon>Metazoa</taxon>
        <taxon>Ecdysozoa</taxon>
        <taxon>Arthropoda</taxon>
        <taxon>Hexapoda</taxon>
        <taxon>Insecta</taxon>
        <taxon>Pterygota</taxon>
        <taxon>Neoptera</taxon>
        <taxon>Polyneoptera</taxon>
        <taxon>Dictyoptera</taxon>
        <taxon>Blattodea</taxon>
        <taxon>Blattoidea</taxon>
        <taxon>Termitoidae</taxon>
        <taxon>Rhinotermitidae</taxon>
        <taxon>Coptotermes</taxon>
    </lineage>
</organism>
<dbReference type="UniPathway" id="UPA00603">
    <property type="reaction ID" value="UER00660"/>
</dbReference>
<dbReference type="Gene3D" id="3.20.20.140">
    <property type="entry name" value="Metal-dependent hydrolases"/>
    <property type="match status" value="2"/>
</dbReference>
<gene>
    <name evidence="6" type="ORF">Cfor_09541</name>
</gene>
<dbReference type="OrthoDB" id="194468at2759"/>
<dbReference type="GO" id="GO:0008892">
    <property type="term" value="F:guanine deaminase activity"/>
    <property type="evidence" value="ECO:0007669"/>
    <property type="project" value="TreeGrafter"/>
</dbReference>
<dbReference type="InParanoid" id="A0A6L2PC96"/>
<evidence type="ECO:0000256" key="3">
    <source>
        <dbReference type="ARBA" id="ARBA00022801"/>
    </source>
</evidence>
<dbReference type="SUPFAM" id="SSF51556">
    <property type="entry name" value="Metallo-dependent hydrolases"/>
    <property type="match status" value="1"/>
</dbReference>
<dbReference type="Pfam" id="PF01979">
    <property type="entry name" value="Amidohydro_1"/>
    <property type="match status" value="1"/>
</dbReference>
<protein>
    <recommendedName>
        <fullName evidence="5">Amidohydrolase-related domain-containing protein</fullName>
    </recommendedName>
</protein>
<dbReference type="InterPro" id="IPR051607">
    <property type="entry name" value="Metallo-dep_hydrolases"/>
</dbReference>
<feature type="domain" description="Amidohydrolase-related" evidence="5">
    <location>
        <begin position="248"/>
        <end position="415"/>
    </location>
</feature>
<name>A0A6L2PC96_COPFO</name>
<keyword evidence="3" id="KW-0378">Hydrolase</keyword>
<evidence type="ECO:0000313" key="6">
    <source>
        <dbReference type="EMBL" id="GFG30153.1"/>
    </source>
</evidence>
<keyword evidence="2" id="KW-0479">Metal-binding</keyword>
<dbReference type="GO" id="GO:0006147">
    <property type="term" value="P:guanine catabolic process"/>
    <property type="evidence" value="ECO:0007669"/>
    <property type="project" value="UniProtKB-UniPathway"/>
</dbReference>
<dbReference type="SUPFAM" id="SSF51338">
    <property type="entry name" value="Composite domain of metallo-dependent hydrolases"/>
    <property type="match status" value="1"/>
</dbReference>
<dbReference type="InterPro" id="IPR006680">
    <property type="entry name" value="Amidohydro-rel"/>
</dbReference>